<dbReference type="InterPro" id="IPR001451">
    <property type="entry name" value="Hexapep"/>
</dbReference>
<dbReference type="InterPro" id="IPR053376">
    <property type="entry name" value="Serine_acetyltransferase"/>
</dbReference>
<evidence type="ECO:0000313" key="7">
    <source>
        <dbReference type="EMBL" id="MCY0965642.1"/>
    </source>
</evidence>
<evidence type="ECO:0000256" key="3">
    <source>
        <dbReference type="ARBA" id="ARBA00022605"/>
    </source>
</evidence>
<evidence type="ECO:0000256" key="1">
    <source>
        <dbReference type="ARBA" id="ARBA00007274"/>
    </source>
</evidence>
<comment type="similarity">
    <text evidence="1">Belongs to the transferase hexapeptide repeat family.</text>
</comment>
<dbReference type="Proteomes" id="UP001150830">
    <property type="component" value="Unassembled WGS sequence"/>
</dbReference>
<dbReference type="AlphaFoldDB" id="A0A9X3EDJ7"/>
<evidence type="ECO:0000313" key="8">
    <source>
        <dbReference type="Proteomes" id="UP001150830"/>
    </source>
</evidence>
<evidence type="ECO:0000256" key="6">
    <source>
        <dbReference type="ARBA" id="ARBA00049486"/>
    </source>
</evidence>
<proteinExistence type="inferred from homology"/>
<dbReference type="InterPro" id="IPR042122">
    <property type="entry name" value="Ser_AcTrfase_N_sf"/>
</dbReference>
<keyword evidence="3" id="KW-0028">Amino-acid biosynthesis</keyword>
<organism evidence="7 8">
    <name type="scientific">Parathalassolituus penaei</name>
    <dbReference type="NCBI Taxonomy" id="2997323"/>
    <lineage>
        <taxon>Bacteria</taxon>
        <taxon>Pseudomonadati</taxon>
        <taxon>Pseudomonadota</taxon>
        <taxon>Gammaproteobacteria</taxon>
        <taxon>Oceanospirillales</taxon>
        <taxon>Oceanospirillaceae</taxon>
        <taxon>Parathalassolituus</taxon>
    </lineage>
</organism>
<dbReference type="InterPro" id="IPR005881">
    <property type="entry name" value="Ser_O-AcTrfase"/>
</dbReference>
<keyword evidence="4 7" id="KW-0808">Transferase</keyword>
<protein>
    <recommendedName>
        <fullName evidence="2">serine O-acetyltransferase</fullName>
        <ecNumber evidence="2">2.3.1.30</ecNumber>
    </recommendedName>
</protein>
<evidence type="ECO:0000256" key="5">
    <source>
        <dbReference type="ARBA" id="ARBA00023315"/>
    </source>
</evidence>
<dbReference type="EMBL" id="JAPNOA010000028">
    <property type="protein sequence ID" value="MCY0965642.1"/>
    <property type="molecule type" value="Genomic_DNA"/>
</dbReference>
<dbReference type="GO" id="GO:0006535">
    <property type="term" value="P:cysteine biosynthetic process from serine"/>
    <property type="evidence" value="ECO:0007669"/>
    <property type="project" value="InterPro"/>
</dbReference>
<dbReference type="EC" id="2.3.1.30" evidence="2"/>
<keyword evidence="8" id="KW-1185">Reference proteome</keyword>
<dbReference type="NCBIfam" id="NF041874">
    <property type="entry name" value="EPS_EpsC"/>
    <property type="match status" value="1"/>
</dbReference>
<dbReference type="InterPro" id="IPR011004">
    <property type="entry name" value="Trimer_LpxA-like_sf"/>
</dbReference>
<dbReference type="Gene3D" id="2.160.10.10">
    <property type="entry name" value="Hexapeptide repeat proteins"/>
    <property type="match status" value="1"/>
</dbReference>
<accession>A0A9X3EDJ7</accession>
<dbReference type="InterPro" id="IPR045304">
    <property type="entry name" value="LbH_SAT"/>
</dbReference>
<dbReference type="SUPFAM" id="SSF51161">
    <property type="entry name" value="Trimeric LpxA-like enzymes"/>
    <property type="match status" value="1"/>
</dbReference>
<comment type="catalytic activity">
    <reaction evidence="6">
        <text>L-serine + acetyl-CoA = O-acetyl-L-serine + CoA</text>
        <dbReference type="Rhea" id="RHEA:24560"/>
        <dbReference type="ChEBI" id="CHEBI:33384"/>
        <dbReference type="ChEBI" id="CHEBI:57287"/>
        <dbReference type="ChEBI" id="CHEBI:57288"/>
        <dbReference type="ChEBI" id="CHEBI:58340"/>
        <dbReference type="EC" id="2.3.1.30"/>
    </reaction>
</comment>
<dbReference type="GO" id="GO:0009001">
    <property type="term" value="F:serine O-acetyltransferase activity"/>
    <property type="evidence" value="ECO:0007669"/>
    <property type="project" value="UniProtKB-EC"/>
</dbReference>
<evidence type="ECO:0000256" key="4">
    <source>
        <dbReference type="ARBA" id="ARBA00022679"/>
    </source>
</evidence>
<dbReference type="GO" id="GO:0005737">
    <property type="term" value="C:cytoplasm"/>
    <property type="evidence" value="ECO:0007669"/>
    <property type="project" value="InterPro"/>
</dbReference>
<gene>
    <name evidence="7" type="primary">cysE</name>
    <name evidence="7" type="ORF">OUO13_10620</name>
</gene>
<dbReference type="Pfam" id="PF00132">
    <property type="entry name" value="Hexapep"/>
    <property type="match status" value="1"/>
</dbReference>
<name>A0A9X3EDJ7_9GAMM</name>
<dbReference type="RefSeq" id="WP_283173856.1">
    <property type="nucleotide sequence ID" value="NZ_JAPNOA010000028.1"/>
</dbReference>
<dbReference type="PANTHER" id="PTHR42811">
    <property type="entry name" value="SERINE ACETYLTRANSFERASE"/>
    <property type="match status" value="1"/>
</dbReference>
<reference evidence="7" key="1">
    <citation type="submission" date="2022-11" db="EMBL/GenBank/DDBJ databases">
        <title>Parathalassolutuus dongxingensis gen. nov., sp. nov., a novel member of family Oceanospirillaceae isolated from a coastal shrimp pond in Guangxi, China.</title>
        <authorList>
            <person name="Chen H."/>
        </authorList>
    </citation>
    <scope>NUCLEOTIDE SEQUENCE</scope>
    <source>
        <strain evidence="7">G-43</strain>
    </source>
</reference>
<dbReference type="Gene3D" id="1.10.3130.10">
    <property type="entry name" value="serine acetyltransferase, domain 1"/>
    <property type="match status" value="1"/>
</dbReference>
<comment type="caution">
    <text evidence="7">The sequence shown here is derived from an EMBL/GenBank/DDBJ whole genome shotgun (WGS) entry which is preliminary data.</text>
</comment>
<keyword evidence="5 7" id="KW-0012">Acyltransferase</keyword>
<dbReference type="CDD" id="cd03354">
    <property type="entry name" value="LbH_SAT"/>
    <property type="match status" value="1"/>
</dbReference>
<evidence type="ECO:0000256" key="2">
    <source>
        <dbReference type="ARBA" id="ARBA00013266"/>
    </source>
</evidence>
<dbReference type="FunFam" id="2.160.10.10:FF:000007">
    <property type="entry name" value="Serine acetyltransferase"/>
    <property type="match status" value="1"/>
</dbReference>
<dbReference type="NCBIfam" id="TIGR01172">
    <property type="entry name" value="cysE"/>
    <property type="match status" value="1"/>
</dbReference>
<sequence>MSVAITRQLKQPSLWAQCRDDIASVFQRDPAARTRFEVLTTYPGVHAVIAYRVANRLWIRGWRYPARLLSFLARLLSNVDIHPGATIGSRFFIDHGACVVIGETAVVGDDVTLYHGVTLGGTSWNRGKRHPTLEDGVMVGAGAKILGNITVGKHCRVGANSVVVEDVPEGCTVVGIPGKVVKLREVGSLNPYGIDLDHHLIPDPVGKAISCLLARIDSLEARLDQRSRVERYSGCDIDNSICDQDCAGGEVHRLNPRDLSGFRQARK</sequence>